<keyword evidence="1" id="KW-0812">Transmembrane</keyword>
<gene>
    <name evidence="2" type="ORF">SDC9_198719</name>
</gene>
<organism evidence="2">
    <name type="scientific">bioreactor metagenome</name>
    <dbReference type="NCBI Taxonomy" id="1076179"/>
    <lineage>
        <taxon>unclassified sequences</taxon>
        <taxon>metagenomes</taxon>
        <taxon>ecological metagenomes</taxon>
    </lineage>
</organism>
<protein>
    <recommendedName>
        <fullName evidence="3">DUF2304 domain-containing protein</fullName>
    </recommendedName>
</protein>
<evidence type="ECO:0000313" key="2">
    <source>
        <dbReference type="EMBL" id="MPN51078.1"/>
    </source>
</evidence>
<dbReference type="EMBL" id="VSSQ01115793">
    <property type="protein sequence ID" value="MPN51078.1"/>
    <property type="molecule type" value="Genomic_DNA"/>
</dbReference>
<feature type="transmembrane region" description="Helical" evidence="1">
    <location>
        <begin position="63"/>
        <end position="84"/>
    </location>
</feature>
<keyword evidence="1" id="KW-0472">Membrane</keyword>
<name>A0A645IIF1_9ZZZZ</name>
<dbReference type="Pfam" id="PF10066">
    <property type="entry name" value="DUF2304"/>
    <property type="match status" value="1"/>
</dbReference>
<reference evidence="2" key="1">
    <citation type="submission" date="2019-08" db="EMBL/GenBank/DDBJ databases">
        <authorList>
            <person name="Kucharzyk K."/>
            <person name="Murdoch R.W."/>
            <person name="Higgins S."/>
            <person name="Loffler F."/>
        </authorList>
    </citation>
    <scope>NUCLEOTIDE SEQUENCE</scope>
</reference>
<accession>A0A645IIF1</accession>
<dbReference type="AlphaFoldDB" id="A0A645IIF1"/>
<feature type="transmembrane region" description="Helical" evidence="1">
    <location>
        <begin position="6"/>
        <end position="23"/>
    </location>
</feature>
<evidence type="ECO:0008006" key="3">
    <source>
        <dbReference type="Google" id="ProtNLM"/>
    </source>
</evidence>
<comment type="caution">
    <text evidence="2">The sequence shown here is derived from an EMBL/GenBank/DDBJ whole genome shotgun (WGS) entry which is preliminary data.</text>
</comment>
<evidence type="ECO:0000256" key="1">
    <source>
        <dbReference type="SAM" id="Phobius"/>
    </source>
</evidence>
<sequence length="111" mass="13354">MNIIYLQTILLLFALLMVYSLYLHWKKKNITTKMFSFWIVLFSIFIFINFFPKTLEPLLKELFIIRVMDLGMIGTFMILTYITIENNLKINKLEKTIEKLVRKISVKKIKK</sequence>
<proteinExistence type="predicted"/>
<feature type="transmembrane region" description="Helical" evidence="1">
    <location>
        <begin position="35"/>
        <end position="51"/>
    </location>
</feature>
<dbReference type="InterPro" id="IPR019277">
    <property type="entry name" value="DUF2304"/>
</dbReference>
<keyword evidence="1" id="KW-1133">Transmembrane helix</keyword>